<dbReference type="RefSeq" id="YP_009953100.1">
    <property type="nucleotide sequence ID" value="NC_051619.1"/>
</dbReference>
<proteinExistence type="predicted"/>
<keyword evidence="1" id="KW-0175">Coiled coil</keyword>
<name>A0A410TBS5_9CAUD</name>
<reference evidence="2 3" key="1">
    <citation type="submission" date="2019-01" db="EMBL/GenBank/DDBJ databases">
        <authorList>
            <person name="Kinder M."/>
            <person name="Sitio E."/>
            <person name="Ackerson L."/>
            <person name="Anderson L."/>
            <person name="Cottrell A."/>
            <person name="Eggleston T."/>
            <person name="Kiefer A."/>
            <person name="Ukcamaj A."/>
            <person name="Vendrell P."/>
            <person name="Waytashek C."/>
            <person name="Yeo A."/>
            <person name="Braley A.B."/>
            <person name="Ettinger A.-S.H."/>
            <person name="Ettinger W.F."/>
            <person name="Anders K.R."/>
            <person name="Bradley K.W."/>
            <person name="Asai D.J."/>
            <person name="Bowman C.A."/>
            <person name="Russell D.A."/>
            <person name="Pope W.H."/>
            <person name="Jacobs-Sera D."/>
            <person name="Hendrix R.W."/>
            <person name="Hatfull G.F."/>
        </authorList>
    </citation>
    <scope>NUCLEOTIDE SEQUENCE [LARGE SCALE GENOMIC DNA]</scope>
</reference>
<sequence length="498" mass="55062">MTTAVPELQGALAELAGRVGGAIDTLVPRLADASQREGLALITDAYPALVDPFLGAAGELTSQWYAEQPGGVEGYVAEAAALPDPRQLGANGRWSLLQTDPLRALRGSSTRAVFGQSRRTVLDNVAREGVKWVRYASANACGFCRMLATRSLTYEDTGAPGLYSTKYTALHGHRNDLDAAGHDHCKCLAVPLRDGQTYDPPAYVHDWLDDYQAVSRDADGVLLKPGAIAKRMETRAGEREKLHRVGQWLDAEDEHRHAVAYWENVEAELQRVFVPDEPVVKAPKAKRVKRTLDMVEAELNAAVEVGDEARIDKLVDEMDRIEAREAAAAEKAAAKAAAAQANRDAKAAAAEAAKNAKWDRMGELMEQGYNEDEAEAEAFGESVDTVRRRNFMREMEREGNGGKTFTKAVTNKYCELANEQYAAAEDATNGVMVKAKYQNTIDPARLWSMSDRDARKYMSEEIAQWFDEHGRITFMAFKQSVLDGRSQWRNPMTQDYLQ</sequence>
<dbReference type="InterPro" id="IPR057369">
    <property type="entry name" value="VG15"/>
</dbReference>
<dbReference type="Proteomes" id="UP000290331">
    <property type="component" value="Segment"/>
</dbReference>
<dbReference type="KEGG" id="vg:60324567"/>
<evidence type="ECO:0000256" key="1">
    <source>
        <dbReference type="SAM" id="Coils"/>
    </source>
</evidence>
<accession>A0A410TBS5</accession>
<protein>
    <submittedName>
        <fullName evidence="2">MuF-like minor capsid protein</fullName>
    </submittedName>
</protein>
<evidence type="ECO:0000313" key="3">
    <source>
        <dbReference type="Proteomes" id="UP000290331"/>
    </source>
</evidence>
<keyword evidence="3" id="KW-1185">Reference proteome</keyword>
<organism evidence="2 3">
    <name type="scientific">Mycobacterium phage KiSi</name>
    <dbReference type="NCBI Taxonomy" id="2507856"/>
    <lineage>
        <taxon>Viruses</taxon>
        <taxon>Duplodnaviria</taxon>
        <taxon>Heunggongvirae</taxon>
        <taxon>Uroviricota</taxon>
        <taxon>Caudoviricetes</taxon>
        <taxon>Weiservirinae</taxon>
        <taxon>Anayavirus</taxon>
        <taxon>Anayavirus kisi</taxon>
    </lineage>
</organism>
<evidence type="ECO:0000313" key="2">
    <source>
        <dbReference type="EMBL" id="QAU06427.1"/>
    </source>
</evidence>
<dbReference type="EMBL" id="MK376955">
    <property type="protein sequence ID" value="QAU06427.1"/>
    <property type="molecule type" value="Genomic_DNA"/>
</dbReference>
<gene>
    <name evidence="2" type="primary">9</name>
    <name evidence="2" type="ORF">SEA_KISI_9</name>
</gene>
<dbReference type="GeneID" id="60324567"/>
<feature type="coiled-coil region" evidence="1">
    <location>
        <begin position="285"/>
        <end position="351"/>
    </location>
</feature>
<dbReference type="Pfam" id="PF25310">
    <property type="entry name" value="VG15"/>
    <property type="match status" value="1"/>
</dbReference>